<accession>A0A026WY87</accession>
<dbReference type="Proteomes" id="UP000053097">
    <property type="component" value="Unassembled WGS sequence"/>
</dbReference>
<name>A0A026WY87_OOCBI</name>
<dbReference type="AlphaFoldDB" id="A0A026WY87"/>
<reference evidence="1 2" key="1">
    <citation type="journal article" date="2014" name="Curr. Biol.">
        <title>The genome of the clonal raider ant Cerapachys biroi.</title>
        <authorList>
            <person name="Oxley P.R."/>
            <person name="Ji L."/>
            <person name="Fetter-Pruneda I."/>
            <person name="McKenzie S.K."/>
            <person name="Li C."/>
            <person name="Hu H."/>
            <person name="Zhang G."/>
            <person name="Kronauer D.J."/>
        </authorList>
    </citation>
    <scope>NUCLEOTIDE SEQUENCE [LARGE SCALE GENOMIC DNA]</scope>
</reference>
<protein>
    <submittedName>
        <fullName evidence="1">Uncharacterized protein</fullName>
    </submittedName>
</protein>
<dbReference type="EMBL" id="KK107070">
    <property type="protein sequence ID" value="EZA60701.1"/>
    <property type="molecule type" value="Genomic_DNA"/>
</dbReference>
<proteinExistence type="predicted"/>
<evidence type="ECO:0000313" key="1">
    <source>
        <dbReference type="EMBL" id="EZA60701.1"/>
    </source>
</evidence>
<sequence>MHSYFREIIGAGGGFVTVVRREIARSNGNPSRKSIGIDDFGSSVSSSIRGRQSANRDAPIFSHDLRWFDRRARILR</sequence>
<gene>
    <name evidence="1" type="ORF">X777_11360</name>
</gene>
<organism evidence="1 2">
    <name type="scientific">Ooceraea biroi</name>
    <name type="common">Clonal raider ant</name>
    <name type="synonym">Cerapachys biroi</name>
    <dbReference type="NCBI Taxonomy" id="2015173"/>
    <lineage>
        <taxon>Eukaryota</taxon>
        <taxon>Metazoa</taxon>
        <taxon>Ecdysozoa</taxon>
        <taxon>Arthropoda</taxon>
        <taxon>Hexapoda</taxon>
        <taxon>Insecta</taxon>
        <taxon>Pterygota</taxon>
        <taxon>Neoptera</taxon>
        <taxon>Endopterygota</taxon>
        <taxon>Hymenoptera</taxon>
        <taxon>Apocrita</taxon>
        <taxon>Aculeata</taxon>
        <taxon>Formicoidea</taxon>
        <taxon>Formicidae</taxon>
        <taxon>Dorylinae</taxon>
        <taxon>Ooceraea</taxon>
    </lineage>
</organism>
<keyword evidence="2" id="KW-1185">Reference proteome</keyword>
<evidence type="ECO:0000313" key="2">
    <source>
        <dbReference type="Proteomes" id="UP000053097"/>
    </source>
</evidence>